<name>A0A6A6UCM3_9PEZI</name>
<organism evidence="9 10">
    <name type="scientific">Microthyrium microscopicum</name>
    <dbReference type="NCBI Taxonomy" id="703497"/>
    <lineage>
        <taxon>Eukaryota</taxon>
        <taxon>Fungi</taxon>
        <taxon>Dikarya</taxon>
        <taxon>Ascomycota</taxon>
        <taxon>Pezizomycotina</taxon>
        <taxon>Dothideomycetes</taxon>
        <taxon>Dothideomycetes incertae sedis</taxon>
        <taxon>Microthyriales</taxon>
        <taxon>Microthyriaceae</taxon>
        <taxon>Microthyrium</taxon>
    </lineage>
</organism>
<dbReference type="SUPFAM" id="SSF50630">
    <property type="entry name" value="Acid proteases"/>
    <property type="match status" value="1"/>
</dbReference>
<keyword evidence="2 6" id="KW-0645">Protease</keyword>
<dbReference type="InterPro" id="IPR001969">
    <property type="entry name" value="Aspartic_peptidase_AS"/>
</dbReference>
<dbReference type="PROSITE" id="PS51767">
    <property type="entry name" value="PEPTIDASE_A1"/>
    <property type="match status" value="1"/>
</dbReference>
<keyword evidence="10" id="KW-1185">Reference proteome</keyword>
<keyword evidence="3 6" id="KW-0064">Aspartyl protease</keyword>
<dbReference type="Proteomes" id="UP000799302">
    <property type="component" value="Unassembled WGS sequence"/>
</dbReference>
<evidence type="ECO:0000256" key="5">
    <source>
        <dbReference type="PIRSR" id="PIRSR601461-1"/>
    </source>
</evidence>
<feature type="chain" id="PRO_5025465069" evidence="7">
    <location>
        <begin position="19"/>
        <end position="408"/>
    </location>
</feature>
<evidence type="ECO:0000256" key="3">
    <source>
        <dbReference type="ARBA" id="ARBA00022750"/>
    </source>
</evidence>
<sequence>MLIEFILLSLFKIFSVIATPDGLLQKGAFTVQQQTSRRTSRWSVPSSIYRTYRKHGLEIPPDVKSAMARQSSTTSSSVTAKSVLDDTEYVIKVKVGEQNLTLNLDTGSADLWVFSTLLPKSLTGKRTAAQIYDPKSSGGKIMSGESWDLSYQDGTGAKGQVYQDKVTIGDHLTVPNQAVEAASWVSEGFASSDDADGLIGLAFSDQNGILPNIQKTWFDNVRGSLAHPSFAAAIKRRQPGSYDFGHIDASKFSGSLAWTPVVRSGYWDFDATDFSFGNTPYKNITRVQASIDTGSGLWYLPRPMAETYWKQIKDAKYSPHEAAWTFPCSSSLPDISMKISGKRLVVPGINMNYQQASVGGNTCIGGLQPDTQSSMTSYIFGDVFIKGMYVVFEHPVGGKPRLGFAQQK</sequence>
<evidence type="ECO:0000259" key="8">
    <source>
        <dbReference type="PROSITE" id="PS51767"/>
    </source>
</evidence>
<evidence type="ECO:0000256" key="6">
    <source>
        <dbReference type="RuleBase" id="RU000454"/>
    </source>
</evidence>
<accession>A0A6A6UCM3</accession>
<gene>
    <name evidence="9" type="ORF">BT63DRAFT_455323</name>
</gene>
<dbReference type="InterPro" id="IPR001461">
    <property type="entry name" value="Aspartic_peptidase_A1"/>
</dbReference>
<evidence type="ECO:0000313" key="9">
    <source>
        <dbReference type="EMBL" id="KAF2669341.1"/>
    </source>
</evidence>
<evidence type="ECO:0000256" key="4">
    <source>
        <dbReference type="ARBA" id="ARBA00022801"/>
    </source>
</evidence>
<dbReference type="AlphaFoldDB" id="A0A6A6UCM3"/>
<keyword evidence="4 6" id="KW-0378">Hydrolase</keyword>
<dbReference type="InterPro" id="IPR034163">
    <property type="entry name" value="Aspergillopepsin-like_cat_dom"/>
</dbReference>
<dbReference type="GO" id="GO:0006508">
    <property type="term" value="P:proteolysis"/>
    <property type="evidence" value="ECO:0007669"/>
    <property type="project" value="UniProtKB-KW"/>
</dbReference>
<dbReference type="OrthoDB" id="2747330at2759"/>
<feature type="signal peptide" evidence="7">
    <location>
        <begin position="1"/>
        <end position="18"/>
    </location>
</feature>
<dbReference type="Gene3D" id="2.40.70.10">
    <property type="entry name" value="Acid Proteases"/>
    <property type="match status" value="2"/>
</dbReference>
<dbReference type="EMBL" id="MU004235">
    <property type="protein sequence ID" value="KAF2669341.1"/>
    <property type="molecule type" value="Genomic_DNA"/>
</dbReference>
<dbReference type="PANTHER" id="PTHR47966:SF2">
    <property type="entry name" value="ASPERGILLOPEPSIN-1-RELATED"/>
    <property type="match status" value="1"/>
</dbReference>
<proteinExistence type="inferred from homology"/>
<protein>
    <submittedName>
        <fullName evidence="9">Putative aspartic-type endopeptidase</fullName>
    </submittedName>
</protein>
<evidence type="ECO:0000256" key="7">
    <source>
        <dbReference type="SAM" id="SignalP"/>
    </source>
</evidence>
<feature type="active site" evidence="5">
    <location>
        <position position="105"/>
    </location>
</feature>
<feature type="active site" evidence="5">
    <location>
        <position position="292"/>
    </location>
</feature>
<comment type="similarity">
    <text evidence="1 6">Belongs to the peptidase A1 family.</text>
</comment>
<evidence type="ECO:0000256" key="2">
    <source>
        <dbReference type="ARBA" id="ARBA00022670"/>
    </source>
</evidence>
<feature type="domain" description="Peptidase A1" evidence="8">
    <location>
        <begin position="89"/>
        <end position="405"/>
    </location>
</feature>
<dbReference type="GO" id="GO:0004190">
    <property type="term" value="F:aspartic-type endopeptidase activity"/>
    <property type="evidence" value="ECO:0007669"/>
    <property type="project" value="UniProtKB-KW"/>
</dbReference>
<dbReference type="PANTHER" id="PTHR47966">
    <property type="entry name" value="BETA-SITE APP-CLEAVING ENZYME, ISOFORM A-RELATED"/>
    <property type="match status" value="1"/>
</dbReference>
<dbReference type="PROSITE" id="PS00141">
    <property type="entry name" value="ASP_PROTEASE"/>
    <property type="match status" value="1"/>
</dbReference>
<evidence type="ECO:0000256" key="1">
    <source>
        <dbReference type="ARBA" id="ARBA00007447"/>
    </source>
</evidence>
<dbReference type="InterPro" id="IPR021109">
    <property type="entry name" value="Peptidase_aspartic_dom_sf"/>
</dbReference>
<dbReference type="Pfam" id="PF00026">
    <property type="entry name" value="Asp"/>
    <property type="match status" value="1"/>
</dbReference>
<dbReference type="CDD" id="cd06097">
    <property type="entry name" value="Aspergillopepsin_like"/>
    <property type="match status" value="1"/>
</dbReference>
<reference evidence="9" key="1">
    <citation type="journal article" date="2020" name="Stud. Mycol.">
        <title>101 Dothideomycetes genomes: a test case for predicting lifestyles and emergence of pathogens.</title>
        <authorList>
            <person name="Haridas S."/>
            <person name="Albert R."/>
            <person name="Binder M."/>
            <person name="Bloem J."/>
            <person name="Labutti K."/>
            <person name="Salamov A."/>
            <person name="Andreopoulos B."/>
            <person name="Baker S."/>
            <person name="Barry K."/>
            <person name="Bills G."/>
            <person name="Bluhm B."/>
            <person name="Cannon C."/>
            <person name="Castanera R."/>
            <person name="Culley D."/>
            <person name="Daum C."/>
            <person name="Ezra D."/>
            <person name="Gonzalez J."/>
            <person name="Henrissat B."/>
            <person name="Kuo A."/>
            <person name="Liang C."/>
            <person name="Lipzen A."/>
            <person name="Lutzoni F."/>
            <person name="Magnuson J."/>
            <person name="Mondo S."/>
            <person name="Nolan M."/>
            <person name="Ohm R."/>
            <person name="Pangilinan J."/>
            <person name="Park H.-J."/>
            <person name="Ramirez L."/>
            <person name="Alfaro M."/>
            <person name="Sun H."/>
            <person name="Tritt A."/>
            <person name="Yoshinaga Y."/>
            <person name="Zwiers L.-H."/>
            <person name="Turgeon B."/>
            <person name="Goodwin S."/>
            <person name="Spatafora J."/>
            <person name="Crous P."/>
            <person name="Grigoriev I."/>
        </authorList>
    </citation>
    <scope>NUCLEOTIDE SEQUENCE</scope>
    <source>
        <strain evidence="9">CBS 115976</strain>
    </source>
</reference>
<dbReference type="InterPro" id="IPR033121">
    <property type="entry name" value="PEPTIDASE_A1"/>
</dbReference>
<evidence type="ECO:0000313" key="10">
    <source>
        <dbReference type="Proteomes" id="UP000799302"/>
    </source>
</evidence>
<keyword evidence="7" id="KW-0732">Signal</keyword>
<dbReference type="PRINTS" id="PR00792">
    <property type="entry name" value="PEPSIN"/>
</dbReference>